<keyword evidence="1" id="KW-0378">Hydrolase</keyword>
<protein>
    <submittedName>
        <fullName evidence="3">Serine/threonine protein phosphatase</fullName>
    </submittedName>
</protein>
<dbReference type="PROSITE" id="PS51746">
    <property type="entry name" value="PPM_2"/>
    <property type="match status" value="1"/>
</dbReference>
<feature type="domain" description="PPM-type phosphatase" evidence="2">
    <location>
        <begin position="153"/>
        <end position="364"/>
    </location>
</feature>
<dbReference type="Gene3D" id="3.60.40.10">
    <property type="entry name" value="PPM-type phosphatase domain"/>
    <property type="match status" value="1"/>
</dbReference>
<evidence type="ECO:0000259" key="2">
    <source>
        <dbReference type="PROSITE" id="PS51746"/>
    </source>
</evidence>
<dbReference type="InterPro" id="IPR001932">
    <property type="entry name" value="PPM-type_phosphatase-like_dom"/>
</dbReference>
<comment type="caution">
    <text evidence="3">The sequence shown here is derived from an EMBL/GenBank/DDBJ whole genome shotgun (WGS) entry which is preliminary data.</text>
</comment>
<gene>
    <name evidence="3" type="ORF">CD122_05880</name>
</gene>
<dbReference type="Proteomes" id="UP000242752">
    <property type="component" value="Unassembled WGS sequence"/>
</dbReference>
<dbReference type="PANTHER" id="PTHR43156">
    <property type="entry name" value="STAGE II SPORULATION PROTEIN E-RELATED"/>
    <property type="match status" value="1"/>
</dbReference>
<dbReference type="Gene3D" id="1.10.1240.30">
    <property type="entry name" value="KaiA/RbsU domain"/>
    <property type="match status" value="1"/>
</dbReference>
<dbReference type="SMART" id="SM00331">
    <property type="entry name" value="PP2C_SIG"/>
    <property type="match status" value="1"/>
</dbReference>
<evidence type="ECO:0000313" key="3">
    <source>
        <dbReference type="EMBL" id="PNZ27745.1"/>
    </source>
</evidence>
<dbReference type="AlphaFoldDB" id="A0A2K3YQ67"/>
<dbReference type="InterPro" id="IPR017944">
    <property type="entry name" value="KaiA/RbsU_helical_domain_sf"/>
</dbReference>
<dbReference type="PANTHER" id="PTHR43156:SF15">
    <property type="entry name" value="PHOSPHOSERINE PHOSPHATASE RSBU"/>
    <property type="match status" value="1"/>
</dbReference>
<proteinExistence type="predicted"/>
<evidence type="ECO:0000313" key="4">
    <source>
        <dbReference type="Proteomes" id="UP000242752"/>
    </source>
</evidence>
<dbReference type="SMART" id="SM00332">
    <property type="entry name" value="PP2Cc"/>
    <property type="match status" value="1"/>
</dbReference>
<dbReference type="InterPro" id="IPR036457">
    <property type="entry name" value="PPM-type-like_dom_sf"/>
</dbReference>
<organism evidence="3 4">
    <name type="scientific">Staphylococcus rostri</name>
    <dbReference type="NCBI Taxonomy" id="522262"/>
    <lineage>
        <taxon>Bacteria</taxon>
        <taxon>Bacillati</taxon>
        <taxon>Bacillota</taxon>
        <taxon>Bacilli</taxon>
        <taxon>Bacillales</taxon>
        <taxon>Staphylococcaceae</taxon>
        <taxon>Staphylococcus</taxon>
    </lineage>
</organism>
<dbReference type="InterPro" id="IPR014787">
    <property type="entry name" value="PSer_Pase_RsbU_N"/>
</dbReference>
<sequence length="366" mass="42126">MKVDDEIFVLNEVSRPLFICLTEIRLEKGVLTLAQSKKDYYFELIDLFLQNSNREEVLEKARTFASNLPEESITPEAIVNVHKTYFEQRTFSQQDVMDSLDVLEVVIQSFGYNYSDYKRLVDRMEVHDKEMGLAASLQQTMLKTDIPQFDSIQIGVISVAAQRVSGDYFNLIDHKDGTMSFAVADVIGKGIPAALAMSMIKFGMDSYGHSQLPNDGLKRLNRVVEKNVNQNMFVTMFYGLYEDLNHILYCSSAGHEPGYIFRAASDTFEEINVRGRVLGVSPNIRYEQQEIKIELNDMIIIFTDGVTEIRDESGRFIDKNYLLNFILQYKEMHPQDIVQLLYESLLRLQETSKRDDLTILIIKRAQ</sequence>
<dbReference type="Pfam" id="PF07228">
    <property type="entry name" value="SpoIIE"/>
    <property type="match status" value="1"/>
</dbReference>
<dbReference type="InterPro" id="IPR052016">
    <property type="entry name" value="Bact_Sigma-Reg"/>
</dbReference>
<dbReference type="Pfam" id="PF08673">
    <property type="entry name" value="RsbU_N"/>
    <property type="match status" value="1"/>
</dbReference>
<dbReference type="OrthoDB" id="311592at2"/>
<dbReference type="SUPFAM" id="SSF101215">
    <property type="entry name" value="KaiA/RbsU domain"/>
    <property type="match status" value="1"/>
</dbReference>
<dbReference type="GO" id="GO:0016791">
    <property type="term" value="F:phosphatase activity"/>
    <property type="evidence" value="ECO:0007669"/>
    <property type="project" value="TreeGrafter"/>
</dbReference>
<keyword evidence="4" id="KW-1185">Reference proteome</keyword>
<name>A0A2K3YQ67_9STAP</name>
<dbReference type="SUPFAM" id="SSF81606">
    <property type="entry name" value="PP2C-like"/>
    <property type="match status" value="1"/>
</dbReference>
<evidence type="ECO:0000256" key="1">
    <source>
        <dbReference type="ARBA" id="ARBA00022801"/>
    </source>
</evidence>
<dbReference type="EMBL" id="PPRF01000034">
    <property type="protein sequence ID" value="PNZ27745.1"/>
    <property type="molecule type" value="Genomic_DNA"/>
</dbReference>
<accession>A0A2K3YQ67</accession>
<reference evidence="3 4" key="1">
    <citation type="submission" date="2017-08" db="EMBL/GenBank/DDBJ databases">
        <title>Draft genome sequences of 64 type strains of genus Staph aureus.</title>
        <authorList>
            <person name="Cole K."/>
            <person name="Golubchik T."/>
            <person name="Russell J."/>
            <person name="Foster D."/>
            <person name="Llewelyn M."/>
            <person name="Wilson D."/>
            <person name="Crook D."/>
            <person name="Paul J."/>
        </authorList>
    </citation>
    <scope>NUCLEOTIDE SEQUENCE [LARGE SCALE GENOMIC DNA]</scope>
    <source>
        <strain evidence="3 4">DSM 21968</strain>
    </source>
</reference>